<dbReference type="PROSITE" id="PS00571">
    <property type="entry name" value="AMIDASES"/>
    <property type="match status" value="1"/>
</dbReference>
<evidence type="ECO:0000259" key="2">
    <source>
        <dbReference type="Pfam" id="PF01425"/>
    </source>
</evidence>
<dbReference type="Pfam" id="PF01425">
    <property type="entry name" value="Amidase"/>
    <property type="match status" value="1"/>
</dbReference>
<proteinExistence type="predicted"/>
<organism evidence="3 4">
    <name type="scientific">Nocardioides endophyticus</name>
    <dbReference type="NCBI Taxonomy" id="1353775"/>
    <lineage>
        <taxon>Bacteria</taxon>
        <taxon>Bacillati</taxon>
        <taxon>Actinomycetota</taxon>
        <taxon>Actinomycetes</taxon>
        <taxon>Propionibacteriales</taxon>
        <taxon>Nocardioidaceae</taxon>
        <taxon>Nocardioides</taxon>
    </lineage>
</organism>
<accession>A0ABP8ZB55</accession>
<evidence type="ECO:0000313" key="4">
    <source>
        <dbReference type="Proteomes" id="UP001499882"/>
    </source>
</evidence>
<sequence>MTDLPDLTAIELLSRLRGAEVSAREVVAAHLARIEQVNPAVNAIVTLTAERAMDSALRADERLARNRPIGRLHGLPVAHKDNIPTAGVLTTHGSPLFADNVPDQDHVIVERELSEGAITVGKTNVPELGLGSHTYNPLFGVTRNPYDLRLSSGGSSGGSAAAVATGMVPMADGSDTGGSLRNPASFCNVAALRPTAGLVPSWPDAFPFSPMSVKGPMARTTRDLAYFLSILSGPDRRSALSHDVSPATFGRSLDGDLRGYRIAWSLDLGGQVPLDPRVRAALSPVRHVLVGLGAIVEDAAPSLTEADEVFLVLRAMQMESTYGELLERRPHEFSSDAAWNIEEGRKLTGPDVGRAERLRGALFNRVRTFFERYDFLVAAVVQVPPFDAELPYPSVVDGISMGNYLEWMRSCTLVSATGCPAMSVPAAFTAEGLPVGLQLIGPVRSDSALVQAGHRIEVATGATRRRPNIEWRHPQDDPAASCADVGHAPPTHR</sequence>
<feature type="region of interest" description="Disordered" evidence="1">
    <location>
        <begin position="465"/>
        <end position="493"/>
    </location>
</feature>
<evidence type="ECO:0000256" key="1">
    <source>
        <dbReference type="SAM" id="MobiDB-lite"/>
    </source>
</evidence>
<dbReference type="InterPro" id="IPR000120">
    <property type="entry name" value="Amidase"/>
</dbReference>
<name>A0ABP8ZB55_9ACTN</name>
<evidence type="ECO:0000313" key="3">
    <source>
        <dbReference type="EMBL" id="GAA4751433.1"/>
    </source>
</evidence>
<dbReference type="InterPro" id="IPR020556">
    <property type="entry name" value="Amidase_CS"/>
</dbReference>
<gene>
    <name evidence="3" type="ORF">GCM10023350_40890</name>
</gene>
<comment type="caution">
    <text evidence="3">The sequence shown here is derived from an EMBL/GenBank/DDBJ whole genome shotgun (WGS) entry which is preliminary data.</text>
</comment>
<dbReference type="InterPro" id="IPR023631">
    <property type="entry name" value="Amidase_dom"/>
</dbReference>
<dbReference type="Gene3D" id="3.90.1300.10">
    <property type="entry name" value="Amidase signature (AS) domain"/>
    <property type="match status" value="1"/>
</dbReference>
<reference evidence="4" key="1">
    <citation type="journal article" date="2019" name="Int. J. Syst. Evol. Microbiol.">
        <title>The Global Catalogue of Microorganisms (GCM) 10K type strain sequencing project: providing services to taxonomists for standard genome sequencing and annotation.</title>
        <authorList>
            <consortium name="The Broad Institute Genomics Platform"/>
            <consortium name="The Broad Institute Genome Sequencing Center for Infectious Disease"/>
            <person name="Wu L."/>
            <person name="Ma J."/>
        </authorList>
    </citation>
    <scope>NUCLEOTIDE SEQUENCE [LARGE SCALE GENOMIC DNA]</scope>
    <source>
        <strain evidence="4">JCM 18532</strain>
    </source>
</reference>
<dbReference type="Proteomes" id="UP001499882">
    <property type="component" value="Unassembled WGS sequence"/>
</dbReference>
<dbReference type="NCBIfam" id="NF005686">
    <property type="entry name" value="PRK07486.1"/>
    <property type="match status" value="1"/>
</dbReference>
<feature type="domain" description="Amidase" evidence="2">
    <location>
        <begin position="25"/>
        <end position="449"/>
    </location>
</feature>
<dbReference type="PANTHER" id="PTHR11895:SF76">
    <property type="entry name" value="INDOLEACETAMIDE HYDROLASE"/>
    <property type="match status" value="1"/>
</dbReference>
<dbReference type="PANTHER" id="PTHR11895">
    <property type="entry name" value="TRANSAMIDASE"/>
    <property type="match status" value="1"/>
</dbReference>
<feature type="compositionally biased region" description="Basic and acidic residues" evidence="1">
    <location>
        <begin position="467"/>
        <end position="476"/>
    </location>
</feature>
<keyword evidence="4" id="KW-1185">Reference proteome</keyword>
<dbReference type="RefSeq" id="WP_345528822.1">
    <property type="nucleotide sequence ID" value="NZ_BAABKN010000026.1"/>
</dbReference>
<dbReference type="EMBL" id="BAABKN010000026">
    <property type="protein sequence ID" value="GAA4751433.1"/>
    <property type="molecule type" value="Genomic_DNA"/>
</dbReference>
<protein>
    <submittedName>
        <fullName evidence="3">Amidase</fullName>
    </submittedName>
</protein>
<dbReference type="InterPro" id="IPR036928">
    <property type="entry name" value="AS_sf"/>
</dbReference>
<dbReference type="SUPFAM" id="SSF75304">
    <property type="entry name" value="Amidase signature (AS) enzymes"/>
    <property type="match status" value="1"/>
</dbReference>